<protein>
    <submittedName>
        <fullName evidence="1">Uncharacterized LOC113474590</fullName>
    </submittedName>
</protein>
<reference evidence="1" key="3">
    <citation type="submission" date="2025-08" db="UniProtKB">
        <authorList>
            <consortium name="Ensembl"/>
        </authorList>
    </citation>
    <scope>IDENTIFICATION</scope>
</reference>
<dbReference type="RefSeq" id="XP_026692142.1">
    <property type="nucleotide sequence ID" value="XM_026836341.1"/>
</dbReference>
<keyword evidence="2" id="KW-1185">Reference proteome</keyword>
<proteinExistence type="predicted"/>
<organism evidence="1 2">
    <name type="scientific">Ciona intestinalis</name>
    <name type="common">Transparent sea squirt</name>
    <name type="synonym">Ascidia intestinalis</name>
    <dbReference type="NCBI Taxonomy" id="7719"/>
    <lineage>
        <taxon>Eukaryota</taxon>
        <taxon>Metazoa</taxon>
        <taxon>Chordata</taxon>
        <taxon>Tunicata</taxon>
        <taxon>Ascidiacea</taxon>
        <taxon>Phlebobranchia</taxon>
        <taxon>Cionidae</taxon>
        <taxon>Ciona</taxon>
    </lineage>
</organism>
<dbReference type="Ensembl" id="ENSCINT00000035651.1">
    <property type="protein sequence ID" value="ENSCINP00000032381.1"/>
    <property type="gene ID" value="ENSCING00000024836.1"/>
</dbReference>
<dbReference type="HOGENOM" id="CLU_1643090_0_0_1"/>
<dbReference type="GeneTree" id="ENSGT00660000097363"/>
<dbReference type="GeneID" id="113474590"/>
<gene>
    <name evidence="1" type="primary">LOC113474590</name>
</gene>
<evidence type="ECO:0000313" key="2">
    <source>
        <dbReference type="Proteomes" id="UP000008144"/>
    </source>
</evidence>
<dbReference type="Proteomes" id="UP000008144">
    <property type="component" value="Chromosome 10"/>
</dbReference>
<reference evidence="1" key="2">
    <citation type="journal article" date="2008" name="Genome Biol.">
        <title>Improved genome assembly and evidence-based global gene model set for the chordate Ciona intestinalis: new insight into intron and operon populations.</title>
        <authorList>
            <person name="Satou Y."/>
            <person name="Mineta K."/>
            <person name="Ogasawara M."/>
            <person name="Sasakura Y."/>
            <person name="Shoguchi E."/>
            <person name="Ueno K."/>
            <person name="Yamada L."/>
            <person name="Matsumoto J."/>
            <person name="Wasserscheid J."/>
            <person name="Dewar K."/>
            <person name="Wiley G.B."/>
            <person name="Macmil S.L."/>
            <person name="Roe B.A."/>
            <person name="Zeller R.W."/>
            <person name="Hastings K.E."/>
            <person name="Lemaire P."/>
            <person name="Lindquist E."/>
            <person name="Endo T."/>
            <person name="Hotta K."/>
            <person name="Inaba K."/>
        </authorList>
    </citation>
    <scope>NUCLEOTIDE SEQUENCE [LARGE SCALE GENOMIC DNA]</scope>
    <source>
        <strain evidence="1">wild type</strain>
    </source>
</reference>
<sequence>MQQFTLEEDILVSHQKICSGQILGFVVYINFAKNRCLLERNSEISVNNTKPYETLFNLLKDGEPRIIVVKVNAEVESGTAFSETWVALWLGASGVPVYDEPKLKQAAQDIHSQLGTSGFLTLGGNDAMQLAERVTEICRKRVTRLHATPLAWSKKGGYTCC</sequence>
<evidence type="ECO:0000313" key="1">
    <source>
        <dbReference type="Ensembl" id="ENSCINP00000032381.1"/>
    </source>
</evidence>
<dbReference type="InParanoid" id="H2XRU7"/>
<reference evidence="1" key="4">
    <citation type="submission" date="2025-09" db="UniProtKB">
        <authorList>
            <consortium name="Ensembl"/>
        </authorList>
    </citation>
    <scope>IDENTIFICATION</scope>
</reference>
<dbReference type="AlphaFoldDB" id="H2XRU7"/>
<dbReference type="EMBL" id="EAAA01000610">
    <property type="status" value="NOT_ANNOTATED_CDS"/>
    <property type="molecule type" value="Genomic_DNA"/>
</dbReference>
<reference evidence="2" key="1">
    <citation type="journal article" date="2002" name="Science">
        <title>The draft genome of Ciona intestinalis: insights into chordate and vertebrate origins.</title>
        <authorList>
            <person name="Dehal P."/>
            <person name="Satou Y."/>
            <person name="Campbell R.K."/>
            <person name="Chapman J."/>
            <person name="Degnan B."/>
            <person name="De Tomaso A."/>
            <person name="Davidson B."/>
            <person name="Di Gregorio A."/>
            <person name="Gelpke M."/>
            <person name="Goodstein D.M."/>
            <person name="Harafuji N."/>
            <person name="Hastings K.E."/>
            <person name="Ho I."/>
            <person name="Hotta K."/>
            <person name="Huang W."/>
            <person name="Kawashima T."/>
            <person name="Lemaire P."/>
            <person name="Martinez D."/>
            <person name="Meinertzhagen I.A."/>
            <person name="Necula S."/>
            <person name="Nonaka M."/>
            <person name="Putnam N."/>
            <person name="Rash S."/>
            <person name="Saiga H."/>
            <person name="Satake M."/>
            <person name="Terry A."/>
            <person name="Yamada L."/>
            <person name="Wang H.G."/>
            <person name="Awazu S."/>
            <person name="Azumi K."/>
            <person name="Boore J."/>
            <person name="Branno M."/>
            <person name="Chin-Bow S."/>
            <person name="DeSantis R."/>
            <person name="Doyle S."/>
            <person name="Francino P."/>
            <person name="Keys D.N."/>
            <person name="Haga S."/>
            <person name="Hayashi H."/>
            <person name="Hino K."/>
            <person name="Imai K.S."/>
            <person name="Inaba K."/>
            <person name="Kano S."/>
            <person name="Kobayashi K."/>
            <person name="Kobayashi M."/>
            <person name="Lee B.I."/>
            <person name="Makabe K.W."/>
            <person name="Manohar C."/>
            <person name="Matassi G."/>
            <person name="Medina M."/>
            <person name="Mochizuki Y."/>
            <person name="Mount S."/>
            <person name="Morishita T."/>
            <person name="Miura S."/>
            <person name="Nakayama A."/>
            <person name="Nishizaka S."/>
            <person name="Nomoto H."/>
            <person name="Ohta F."/>
            <person name="Oishi K."/>
            <person name="Rigoutsos I."/>
            <person name="Sano M."/>
            <person name="Sasaki A."/>
            <person name="Sasakura Y."/>
            <person name="Shoguchi E."/>
            <person name="Shin-i T."/>
            <person name="Spagnuolo A."/>
            <person name="Stainier D."/>
            <person name="Suzuki M.M."/>
            <person name="Tassy O."/>
            <person name="Takatori N."/>
            <person name="Tokuoka M."/>
            <person name="Yagi K."/>
            <person name="Yoshizaki F."/>
            <person name="Wada S."/>
            <person name="Zhang C."/>
            <person name="Hyatt P.D."/>
            <person name="Larimer F."/>
            <person name="Detter C."/>
            <person name="Doggett N."/>
            <person name="Glavina T."/>
            <person name="Hawkins T."/>
            <person name="Richardson P."/>
            <person name="Lucas S."/>
            <person name="Kohara Y."/>
            <person name="Levine M."/>
            <person name="Satoh N."/>
            <person name="Rokhsar D.S."/>
        </authorList>
    </citation>
    <scope>NUCLEOTIDE SEQUENCE [LARGE SCALE GENOMIC DNA]</scope>
</reference>
<name>H2XRU7_CIOIN</name>
<dbReference type="KEGG" id="cin:113474590"/>
<accession>H2XRU7</accession>